<dbReference type="SMART" id="SM00648">
    <property type="entry name" value="SWAP"/>
    <property type="match status" value="2"/>
</dbReference>
<evidence type="ECO:0000256" key="1">
    <source>
        <dbReference type="ARBA" id="ARBA00022664"/>
    </source>
</evidence>
<dbReference type="GO" id="GO:0008233">
    <property type="term" value="F:peptidase activity"/>
    <property type="evidence" value="ECO:0007669"/>
    <property type="project" value="UniProtKB-KW"/>
</dbReference>
<comment type="caution">
    <text evidence="4">The sequence shown here is derived from an EMBL/GenBank/DDBJ whole genome shotgun (WGS) entry which is preliminary data.</text>
</comment>
<keyword evidence="4" id="KW-0378">Hydrolase</keyword>
<dbReference type="GO" id="GO:0000395">
    <property type="term" value="P:mRNA 5'-splice site recognition"/>
    <property type="evidence" value="ECO:0007669"/>
    <property type="project" value="TreeGrafter"/>
</dbReference>
<proteinExistence type="predicted"/>
<dbReference type="Pfam" id="PF01805">
    <property type="entry name" value="Surp"/>
    <property type="match status" value="2"/>
</dbReference>
<keyword evidence="5" id="KW-1185">Reference proteome</keyword>
<dbReference type="GO" id="GO:0003723">
    <property type="term" value="F:RNA binding"/>
    <property type="evidence" value="ECO:0007669"/>
    <property type="project" value="InterPro"/>
</dbReference>
<dbReference type="Proteomes" id="UP000436088">
    <property type="component" value="Unassembled WGS sequence"/>
</dbReference>
<dbReference type="PANTHER" id="PTHR13161:SF15">
    <property type="entry name" value="SPLICING FACTOR, SUPPRESSOR OF WHITE-APRICOT HOMOLOG"/>
    <property type="match status" value="1"/>
</dbReference>
<name>A0A6A2ZGD9_HIBSY</name>
<feature type="domain" description="SURP motif" evidence="3">
    <location>
        <begin position="18"/>
        <end position="60"/>
    </location>
</feature>
<dbReference type="GO" id="GO:0006508">
    <property type="term" value="P:proteolysis"/>
    <property type="evidence" value="ECO:0007669"/>
    <property type="project" value="UniProtKB-KW"/>
</dbReference>
<reference evidence="4" key="1">
    <citation type="submission" date="2019-09" db="EMBL/GenBank/DDBJ databases">
        <title>Draft genome information of white flower Hibiscus syriacus.</title>
        <authorList>
            <person name="Kim Y.-M."/>
        </authorList>
    </citation>
    <scope>NUCLEOTIDE SEQUENCE [LARGE SCALE GENOMIC DNA]</scope>
    <source>
        <strain evidence="4">YM2019G1</strain>
    </source>
</reference>
<accession>A0A6A2ZGD9</accession>
<evidence type="ECO:0000313" key="4">
    <source>
        <dbReference type="EMBL" id="KAE8690182.1"/>
    </source>
</evidence>
<feature type="region of interest" description="Disordered" evidence="2">
    <location>
        <begin position="104"/>
        <end position="137"/>
    </location>
</feature>
<dbReference type="InterPro" id="IPR040397">
    <property type="entry name" value="SWAP"/>
</dbReference>
<dbReference type="InterPro" id="IPR035967">
    <property type="entry name" value="SWAP/Surp_sf"/>
</dbReference>
<evidence type="ECO:0000313" key="5">
    <source>
        <dbReference type="Proteomes" id="UP000436088"/>
    </source>
</evidence>
<dbReference type="Gene3D" id="1.10.10.790">
    <property type="entry name" value="Surp module"/>
    <property type="match status" value="2"/>
</dbReference>
<dbReference type="SUPFAM" id="SSF109905">
    <property type="entry name" value="Surp module (SWAP domain)"/>
    <property type="match status" value="2"/>
</dbReference>
<dbReference type="PROSITE" id="PS50128">
    <property type="entry name" value="SURP"/>
    <property type="match status" value="2"/>
</dbReference>
<dbReference type="InterPro" id="IPR000061">
    <property type="entry name" value="Surp"/>
</dbReference>
<keyword evidence="4" id="KW-0645">Protease</keyword>
<protein>
    <submittedName>
        <fullName evidence="4">Aspartic protease family protein</fullName>
    </submittedName>
</protein>
<evidence type="ECO:0000256" key="2">
    <source>
        <dbReference type="SAM" id="MobiDB-lite"/>
    </source>
</evidence>
<keyword evidence="1" id="KW-0507">mRNA processing</keyword>
<evidence type="ECO:0000259" key="3">
    <source>
        <dbReference type="PROSITE" id="PS50128"/>
    </source>
</evidence>
<dbReference type="AlphaFoldDB" id="A0A6A2ZGD9"/>
<gene>
    <name evidence="4" type="ORF">F3Y22_tig00110912pilonHSYRG00179</name>
</gene>
<feature type="compositionally biased region" description="Acidic residues" evidence="2">
    <location>
        <begin position="105"/>
        <end position="114"/>
    </location>
</feature>
<sequence length="251" mass="27670">MSLRSSNGSMDLGSNTTDEARTTLFVSKHGGQSETVLKLKQGDNPTFGYLMPDHPLHPYFRFLVDHKELLSSNFFDEEGKADGAHDQASVRGGALSLLRTVYASGEDEDGETENATEVKRTESVRDGVTIDKASTDGPENQLITTVKAGTTTGLKKESDVSAAEKSRASSLPPTLKVELHVMEPPSDLKRVVDKTVEFILRNGRQFEAVLVEHVKHGRFPFLLPSNLYHPYYLEALQNAKNVCFSLFNGIK</sequence>
<feature type="domain" description="SURP motif" evidence="3">
    <location>
        <begin position="191"/>
        <end position="232"/>
    </location>
</feature>
<dbReference type="PANTHER" id="PTHR13161">
    <property type="entry name" value="SPLICING FACTOR SUPPRESSOR OF WHITE APRICOT"/>
    <property type="match status" value="1"/>
</dbReference>
<organism evidence="4 5">
    <name type="scientific">Hibiscus syriacus</name>
    <name type="common">Rose of Sharon</name>
    <dbReference type="NCBI Taxonomy" id="106335"/>
    <lineage>
        <taxon>Eukaryota</taxon>
        <taxon>Viridiplantae</taxon>
        <taxon>Streptophyta</taxon>
        <taxon>Embryophyta</taxon>
        <taxon>Tracheophyta</taxon>
        <taxon>Spermatophyta</taxon>
        <taxon>Magnoliopsida</taxon>
        <taxon>eudicotyledons</taxon>
        <taxon>Gunneridae</taxon>
        <taxon>Pentapetalae</taxon>
        <taxon>rosids</taxon>
        <taxon>malvids</taxon>
        <taxon>Malvales</taxon>
        <taxon>Malvaceae</taxon>
        <taxon>Malvoideae</taxon>
        <taxon>Hibiscus</taxon>
    </lineage>
</organism>
<dbReference type="EMBL" id="VEPZ02001160">
    <property type="protein sequence ID" value="KAE8690182.1"/>
    <property type="molecule type" value="Genomic_DNA"/>
</dbReference>
<feature type="compositionally biased region" description="Basic and acidic residues" evidence="2">
    <location>
        <begin position="116"/>
        <end position="129"/>
    </location>
</feature>